<accession>A0A061EWG1</accession>
<sequence length="318" mass="37107">MDIIAAIFGERHSIQRPLMFLVTNYPYWKKRMEMFIQSMDLEDTIKKGENIKGENDNFAIKVVKASKGSFDSSSLSLADLYLFKMAFFFSISFLPCHFHTSTPFSLDSHAIEEKNRENQLRKERKERWKAWVVSDSRVIEETSSGSQDSRNIMFSELKVTDPRTRCSSLSIGREEDEDITLLTKKRSKFMRRNYKGRRPPKRGMAKGEHSKGHLICYECRKSEHIKYECPNKKSTSKKFKKKAMVATWSDSDDSQDEEEAVNLDFMALEDFKVCSTYYNSRSCALDGNSYSFDELQDAHDDLVFEFEEKTLKYKNIIS</sequence>
<dbReference type="HOGENOM" id="CLU_1009764_0_0_1"/>
<dbReference type="Gramene" id="EOY08732">
    <property type="protein sequence ID" value="EOY08732"/>
    <property type="gene ID" value="TCM_023839"/>
</dbReference>
<organism evidence="1 2">
    <name type="scientific">Theobroma cacao</name>
    <name type="common">Cacao</name>
    <name type="synonym">Cocoa</name>
    <dbReference type="NCBI Taxonomy" id="3641"/>
    <lineage>
        <taxon>Eukaryota</taxon>
        <taxon>Viridiplantae</taxon>
        <taxon>Streptophyta</taxon>
        <taxon>Embryophyta</taxon>
        <taxon>Tracheophyta</taxon>
        <taxon>Spermatophyta</taxon>
        <taxon>Magnoliopsida</taxon>
        <taxon>eudicotyledons</taxon>
        <taxon>Gunneridae</taxon>
        <taxon>Pentapetalae</taxon>
        <taxon>rosids</taxon>
        <taxon>malvids</taxon>
        <taxon>Malvales</taxon>
        <taxon>Malvaceae</taxon>
        <taxon>Byttnerioideae</taxon>
        <taxon>Theobroma</taxon>
    </lineage>
</organism>
<evidence type="ECO:0008006" key="3">
    <source>
        <dbReference type="Google" id="ProtNLM"/>
    </source>
</evidence>
<dbReference type="InterPro" id="IPR036875">
    <property type="entry name" value="Znf_CCHC_sf"/>
</dbReference>
<evidence type="ECO:0000313" key="2">
    <source>
        <dbReference type="Proteomes" id="UP000026915"/>
    </source>
</evidence>
<dbReference type="InParanoid" id="A0A061EWG1"/>
<reference evidence="1 2" key="1">
    <citation type="journal article" date="2013" name="Genome Biol.">
        <title>The genome sequence of the most widely cultivated cacao type and its use to identify candidate genes regulating pod color.</title>
        <authorList>
            <person name="Motamayor J.C."/>
            <person name="Mockaitis K."/>
            <person name="Schmutz J."/>
            <person name="Haiminen N."/>
            <person name="Iii D.L."/>
            <person name="Cornejo O."/>
            <person name="Findley S.D."/>
            <person name="Zheng P."/>
            <person name="Utro F."/>
            <person name="Royaert S."/>
            <person name="Saski C."/>
            <person name="Jenkins J."/>
            <person name="Podicheti R."/>
            <person name="Zhao M."/>
            <person name="Scheffler B.E."/>
            <person name="Stack J.C."/>
            <person name="Feltus F.A."/>
            <person name="Mustiga G.M."/>
            <person name="Amores F."/>
            <person name="Phillips W."/>
            <person name="Marelli J.P."/>
            <person name="May G.D."/>
            <person name="Shapiro H."/>
            <person name="Ma J."/>
            <person name="Bustamante C.D."/>
            <person name="Schnell R.J."/>
            <person name="Main D."/>
            <person name="Gilbert D."/>
            <person name="Parida L."/>
            <person name="Kuhn D.N."/>
        </authorList>
    </citation>
    <scope>NUCLEOTIDE SEQUENCE [LARGE SCALE GENOMIC DNA]</scope>
    <source>
        <strain evidence="2">cv. Matina 1-6</strain>
    </source>
</reference>
<dbReference type="SUPFAM" id="SSF57756">
    <property type="entry name" value="Retrovirus zinc finger-like domains"/>
    <property type="match status" value="1"/>
</dbReference>
<dbReference type="Proteomes" id="UP000026915">
    <property type="component" value="Chromosome 5"/>
</dbReference>
<proteinExistence type="predicted"/>
<dbReference type="EMBL" id="CM001883">
    <property type="protein sequence ID" value="EOY08732.1"/>
    <property type="molecule type" value="Genomic_DNA"/>
</dbReference>
<dbReference type="GO" id="GO:0003676">
    <property type="term" value="F:nucleic acid binding"/>
    <property type="evidence" value="ECO:0007669"/>
    <property type="project" value="InterPro"/>
</dbReference>
<gene>
    <name evidence="1" type="ORF">TCM_023839</name>
</gene>
<evidence type="ECO:0000313" key="1">
    <source>
        <dbReference type="EMBL" id="EOY08732.1"/>
    </source>
</evidence>
<dbReference type="Gene3D" id="4.10.60.10">
    <property type="entry name" value="Zinc finger, CCHC-type"/>
    <property type="match status" value="1"/>
</dbReference>
<name>A0A061EWG1_THECC</name>
<protein>
    <recommendedName>
        <fullName evidence="3">CCHC-type domain-containing protein</fullName>
    </recommendedName>
</protein>
<dbReference type="GO" id="GO:0008270">
    <property type="term" value="F:zinc ion binding"/>
    <property type="evidence" value="ECO:0007669"/>
    <property type="project" value="InterPro"/>
</dbReference>
<keyword evidence="2" id="KW-1185">Reference proteome</keyword>
<dbReference type="AlphaFoldDB" id="A0A061EWG1"/>